<reference evidence="4 5" key="1">
    <citation type="submission" date="2014-03" db="EMBL/GenBank/DDBJ databases">
        <title>The Genome Sequence of Plasmodium fragile nilgiri.</title>
        <authorList>
            <consortium name="The Broad Institute Genomics Platform"/>
            <consortium name="The Broad Institute Genome Sequencing Center for Infectious Disease"/>
            <person name="Neafsey D."/>
            <person name="Duraisingh M."/>
            <person name="Young S.K."/>
            <person name="Zeng Q."/>
            <person name="Gargeya S."/>
            <person name="Abouelleil A."/>
            <person name="Alvarado L."/>
            <person name="Chapman S.B."/>
            <person name="Gainer-Dewar J."/>
            <person name="Goldberg J."/>
            <person name="Griggs A."/>
            <person name="Gujja S."/>
            <person name="Hansen M."/>
            <person name="Howarth C."/>
            <person name="Imamovic A."/>
            <person name="Larimer J."/>
            <person name="Pearson M."/>
            <person name="Poon T.W."/>
            <person name="Priest M."/>
            <person name="Roberts A."/>
            <person name="Saif S."/>
            <person name="Shea T."/>
            <person name="Sykes S."/>
            <person name="Wortman J."/>
            <person name="Nusbaum C."/>
            <person name="Birren B."/>
        </authorList>
    </citation>
    <scope>NUCLEOTIDE SEQUENCE [LARGE SCALE GENOMIC DNA]</scope>
    <source>
        <strain evidence="5">nilgiri</strain>
    </source>
</reference>
<dbReference type="VEuPathDB" id="PlasmoDB:AK88_04934"/>
<evidence type="ECO:0008006" key="6">
    <source>
        <dbReference type="Google" id="ProtNLM"/>
    </source>
</evidence>
<dbReference type="RefSeq" id="XP_012337961.1">
    <property type="nucleotide sequence ID" value="XM_012482538.1"/>
</dbReference>
<feature type="domain" description="Schizont-infected cell agglutination extracellular alpha" evidence="3">
    <location>
        <begin position="7"/>
        <end position="157"/>
    </location>
</feature>
<evidence type="ECO:0000313" key="5">
    <source>
        <dbReference type="Proteomes" id="UP000054561"/>
    </source>
</evidence>
<keyword evidence="5" id="KW-1185">Reference proteome</keyword>
<feature type="compositionally biased region" description="Gly residues" evidence="1">
    <location>
        <begin position="368"/>
        <end position="383"/>
    </location>
</feature>
<feature type="compositionally biased region" description="Basic and acidic residues" evidence="1">
    <location>
        <begin position="792"/>
        <end position="806"/>
    </location>
</feature>
<dbReference type="Pfam" id="PF12879">
    <property type="entry name" value="SICA_C"/>
    <property type="match status" value="1"/>
</dbReference>
<accession>A0A0D9QI85</accession>
<organism evidence="4 5">
    <name type="scientific">Plasmodium fragile</name>
    <dbReference type="NCBI Taxonomy" id="5857"/>
    <lineage>
        <taxon>Eukaryota</taxon>
        <taxon>Sar</taxon>
        <taxon>Alveolata</taxon>
        <taxon>Apicomplexa</taxon>
        <taxon>Aconoidasida</taxon>
        <taxon>Haemosporida</taxon>
        <taxon>Plasmodiidae</taxon>
        <taxon>Plasmodium</taxon>
        <taxon>Plasmodium (Plasmodium)</taxon>
    </lineage>
</organism>
<gene>
    <name evidence="4" type="ORF">AK88_04934</name>
</gene>
<feature type="compositionally biased region" description="Polar residues" evidence="1">
    <location>
        <begin position="834"/>
        <end position="848"/>
    </location>
</feature>
<evidence type="ECO:0000259" key="2">
    <source>
        <dbReference type="Pfam" id="PF12879"/>
    </source>
</evidence>
<feature type="compositionally biased region" description="Low complexity" evidence="1">
    <location>
        <begin position="348"/>
        <end position="367"/>
    </location>
</feature>
<evidence type="ECO:0000313" key="4">
    <source>
        <dbReference type="EMBL" id="KJP85431.1"/>
    </source>
</evidence>
<dbReference type="GeneID" id="24270248"/>
<feature type="region of interest" description="Disordered" evidence="1">
    <location>
        <begin position="1113"/>
        <end position="1153"/>
    </location>
</feature>
<dbReference type="EMBL" id="KQ001726">
    <property type="protein sequence ID" value="KJP85431.1"/>
    <property type="molecule type" value="Genomic_DNA"/>
</dbReference>
<dbReference type="InterPro" id="IPR024290">
    <property type="entry name" value="SICA_extracell_a"/>
</dbReference>
<feature type="compositionally biased region" description="Gly residues" evidence="1">
    <location>
        <begin position="276"/>
        <end position="288"/>
    </location>
</feature>
<name>A0A0D9QI85_PLAFR</name>
<feature type="domain" description="Schizont-infected cell agglutination C-terminal" evidence="2">
    <location>
        <begin position="1004"/>
        <end position="1110"/>
    </location>
</feature>
<dbReference type="Pfam" id="PF12887">
    <property type="entry name" value="SICA_alpha"/>
    <property type="match status" value="1"/>
</dbReference>
<feature type="region of interest" description="Disordered" evidence="1">
    <location>
        <begin position="259"/>
        <end position="390"/>
    </location>
</feature>
<sequence>MSELLHLQDKLMQEVDKIFGELIKKIGESHGSISGFCGSIYNTGHDGLCRSRCQEITKILLYMKGYDLTQTQGLQTRTVDQAHWTAFQEYLRCVLAGEALVRVYGSNRDHVDVMNRVSDYLTPGKTFMQQTLQSGICDNRDWGKVIFQSKSLGTALHNRLHDLNKTWPQVRAGAGHAARKCGWDDTDGTTHTDEPCNENDVVITEDDALMKTIRHSVEAADTFPNVRRVLHDMQKQGGYTGRCDIETKIKEKVQEMQNTVNRTKTTAARGQVPRGPGLGRGSGGGPGKAGSPSPRPGTGPGRRPRPRPRPVPPSTSSTKPSEPPTVATPAAGSEPPPQPVKPATAAQPVAVKPASPPSSGSGTTTTSSGGGGGGKGAAPGGNGNTEHTTCKGQRILDGTHTEVYVVHGYNADQWHQVKEVLEEFIKYLGTNNENFDALGANCYNTGWNDFDDVAYYTGQRVADMMRCRLMSGALWFANTDTKDDHINRLRCEVVHVFGHLLKTLYCKDKGGYKRGTEYAWETFKSMQSQGQNGTALVPGPVVEGKCTMCGYDQHRRWSKAINWEIADWLLGDGTISSEIAQMQQAMPCTTKWTDYIKDGEQQQESINKNLDDKGLKQVALVTKEIVEKATKVFEQVKKKVEQEIATVKDKDTTGGKKPADPPVKVPAVPQAVVPEKKVTSTKNGADAVGRSDNGAQRPVPQPPPAAPPPGQDGQGPKDEPKDKNTSAGKQDGPSCVTTINDKKVHRTPFHDNNVGIQLTLTDTSPTSGCAGSSTPGTPGTDSKTNIGTQPNVEDKKKDADANEHGSGKGTKGADSPPEPSRQADEQGKGDNLPTDGSCSGTSHPSGENSIVPRVIQKEDTSDGSEMFHPDWDGTQFPWEKKNETGSQAPAAAASPVSGTTGQQPSDSVDPNQRQCNPSENSAGTRPCVLEISPGHIPGIDTVSGGFAPPYPEHKASSPSNTNAGTGSGGPDGPDLTADVLTATTPVLFFLTSVTVALLGYSLWQYFAYLGQPRRRAYRTVRDVPSPPLDEEILQHLQRGELPPPVYGYTVMRAPRRDTFADRRGPRPPRVHKRTIIELHLEVLNECEAAEWENVKDDYLQILVEQFMGDDNGRCGAPVSSSNQESTTGHSTTADSTTLDSCRPNEEDPDPWSCMESKQLATDPCPPNEDDPDPCKCMETIQFATDPGPPNEEHSDPWSCMETMQLATDPCAPHDPDPWSCMETIQLQTHPCAPNEDHPDPWTCMENIQLATDTSPPNEHDPDPWSCMETRQLATDASPPNEEHPDPWSCMETIQLATDRCPTNDCASCSCMENIQLDAQQHAHSNPDHGHDTSYCTQWINWIDRNKHLLQQCTTQPWFLQLTADWTQYLRAHMAADAASGEHRTAATMDSKKHAWKQWIAQQHRQMSVYREQEWFHHLLVHIQEETAPEKRAVPIAQKALELDNVMGTEDVLRVRDVPRTQLHKQPYMKKRATANIWILLLALVIEQCEVECRLQETELYVDDLLAQL</sequence>
<feature type="compositionally biased region" description="Basic and acidic residues" evidence="1">
    <location>
        <begin position="715"/>
        <end position="724"/>
    </location>
</feature>
<dbReference type="Proteomes" id="UP000054561">
    <property type="component" value="Unassembled WGS sequence"/>
</dbReference>
<dbReference type="OrthoDB" id="375150at2759"/>
<feature type="compositionally biased region" description="Polar residues" evidence="1">
    <location>
        <begin position="754"/>
        <end position="791"/>
    </location>
</feature>
<feature type="compositionally biased region" description="Low complexity" evidence="1">
    <location>
        <begin position="884"/>
        <end position="901"/>
    </location>
</feature>
<feature type="region of interest" description="Disordered" evidence="1">
    <location>
        <begin position="649"/>
        <end position="975"/>
    </location>
</feature>
<evidence type="ECO:0000256" key="1">
    <source>
        <dbReference type="SAM" id="MobiDB-lite"/>
    </source>
</evidence>
<feature type="compositionally biased region" description="Basic and acidic residues" evidence="1">
    <location>
        <begin position="649"/>
        <end position="659"/>
    </location>
</feature>
<dbReference type="InterPro" id="IPR024288">
    <property type="entry name" value="SICA_C"/>
</dbReference>
<feature type="compositionally biased region" description="Low complexity" evidence="1">
    <location>
        <begin position="1125"/>
        <end position="1137"/>
    </location>
</feature>
<feature type="compositionally biased region" description="Polar residues" evidence="1">
    <location>
        <begin position="902"/>
        <end position="923"/>
    </location>
</feature>
<protein>
    <recommendedName>
        <fullName evidence="6">Schizont-infected cell agglutination C-terminal domain-containing protein</fullName>
    </recommendedName>
</protein>
<evidence type="ECO:0000259" key="3">
    <source>
        <dbReference type="Pfam" id="PF12887"/>
    </source>
</evidence>
<feature type="compositionally biased region" description="Basic and acidic residues" evidence="1">
    <location>
        <begin position="855"/>
        <end position="871"/>
    </location>
</feature>
<feature type="compositionally biased region" description="Pro residues" evidence="1">
    <location>
        <begin position="699"/>
        <end position="710"/>
    </location>
</feature>
<feature type="compositionally biased region" description="Polar residues" evidence="1">
    <location>
        <begin position="259"/>
        <end position="268"/>
    </location>
</feature>
<proteinExistence type="predicted"/>